<feature type="region of interest" description="Disordered" evidence="1">
    <location>
        <begin position="29"/>
        <end position="49"/>
    </location>
</feature>
<protein>
    <submittedName>
        <fullName evidence="2">Chromobox protein-like protein 7</fullName>
    </submittedName>
</protein>
<dbReference type="PANTHER" id="PTHR47277:SF1">
    <property type="entry name" value="CHROMOBOX PROTEIN HOMOLOG 7"/>
    <property type="match status" value="1"/>
</dbReference>
<dbReference type="GO" id="GO:0035102">
    <property type="term" value="C:PRC1 complex"/>
    <property type="evidence" value="ECO:0007669"/>
    <property type="project" value="InterPro"/>
</dbReference>
<dbReference type="PANTHER" id="PTHR47277">
    <property type="entry name" value="CHROMOBOX PROTEIN HOMOLOG 7"/>
    <property type="match status" value="1"/>
</dbReference>
<dbReference type="InterPro" id="IPR033773">
    <property type="entry name" value="CBX7_C"/>
</dbReference>
<proteinExistence type="predicted"/>
<gene>
    <name evidence="2" type="ORF">LTLLF_113865</name>
</gene>
<dbReference type="Proteomes" id="UP000710432">
    <property type="component" value="Unassembled WGS sequence"/>
</dbReference>
<dbReference type="GO" id="GO:0000122">
    <property type="term" value="P:negative regulation of transcription by RNA polymerase II"/>
    <property type="evidence" value="ECO:0007669"/>
    <property type="project" value="TreeGrafter"/>
</dbReference>
<evidence type="ECO:0000313" key="2">
    <source>
        <dbReference type="EMBL" id="KAH0518743.1"/>
    </source>
</evidence>
<evidence type="ECO:0000313" key="3">
    <source>
        <dbReference type="Proteomes" id="UP000710432"/>
    </source>
</evidence>
<dbReference type="AlphaFoldDB" id="A0A8J6GXR5"/>
<sequence>MELSAIGEQVFAVESIRKKRVRKVRLFGGGSRDAARSPPAPQHRPLQVGQSGKWCGAHLGTRRCLAGLTAPSLTFPATVAGQYSTWEPEEHILDPRLVMAYEEKEERDRASGYRKRGPKPKRLLLQRLYSMDLRSSHKAKGKEELCFSLMRPLGSGSPEGVVKAGAAELVDKGPLVPTLPFPLCKPRKAHKYLRLSRKKFPPRSGPHLESHSHPRELSLQESPAPDVLQAAGDWEPVEQPPEEEAEADLANGPPPWTPTLPSSEVTVTDITANSVTVTFREAQAAEGFFRDRSGKL</sequence>
<name>A0A8J6GXR5_MICOH</name>
<dbReference type="EMBL" id="JAATJU010009100">
    <property type="protein sequence ID" value="KAH0518743.1"/>
    <property type="molecule type" value="Genomic_DNA"/>
</dbReference>
<dbReference type="Pfam" id="PF17218">
    <property type="entry name" value="CBX7_C"/>
    <property type="match status" value="1"/>
</dbReference>
<comment type="caution">
    <text evidence="2">The sequence shown here is derived from an EMBL/GenBank/DDBJ whole genome shotgun (WGS) entry which is preliminary data.</text>
</comment>
<dbReference type="Gene3D" id="2.40.50.40">
    <property type="match status" value="1"/>
</dbReference>
<evidence type="ECO:0000256" key="1">
    <source>
        <dbReference type="SAM" id="MobiDB-lite"/>
    </source>
</evidence>
<organism evidence="2 3">
    <name type="scientific">Microtus ochrogaster</name>
    <name type="common">Prairie vole</name>
    <dbReference type="NCBI Taxonomy" id="79684"/>
    <lineage>
        <taxon>Eukaryota</taxon>
        <taxon>Metazoa</taxon>
        <taxon>Chordata</taxon>
        <taxon>Craniata</taxon>
        <taxon>Vertebrata</taxon>
        <taxon>Euteleostomi</taxon>
        <taxon>Mammalia</taxon>
        <taxon>Eutheria</taxon>
        <taxon>Euarchontoglires</taxon>
        <taxon>Glires</taxon>
        <taxon>Rodentia</taxon>
        <taxon>Myomorpha</taxon>
        <taxon>Muroidea</taxon>
        <taxon>Cricetidae</taxon>
        <taxon>Arvicolinae</taxon>
        <taxon>Microtus</taxon>
    </lineage>
</organism>
<dbReference type="InterPro" id="IPR043000">
    <property type="entry name" value="CBX7"/>
</dbReference>
<feature type="region of interest" description="Disordered" evidence="1">
    <location>
        <begin position="198"/>
        <end position="220"/>
    </location>
</feature>
<feature type="compositionally biased region" description="Basic and acidic residues" evidence="1">
    <location>
        <begin position="206"/>
        <end position="218"/>
    </location>
</feature>
<accession>A0A8J6GXR5</accession>
<feature type="region of interest" description="Disordered" evidence="1">
    <location>
        <begin position="237"/>
        <end position="264"/>
    </location>
</feature>
<reference evidence="2" key="1">
    <citation type="submission" date="2020-03" db="EMBL/GenBank/DDBJ databases">
        <title>Studies in the Genomics of Life Span.</title>
        <authorList>
            <person name="Glass D."/>
        </authorList>
    </citation>
    <scope>NUCLEOTIDE SEQUENCE</scope>
    <source>
        <strain evidence="2">LTLLF</strain>
        <tissue evidence="2">Muscle</tissue>
    </source>
</reference>